<name>A0ABQ9X1H4_9EUKA</name>
<protein>
    <recommendedName>
        <fullName evidence="3">DUF1963 domain-containing protein</fullName>
    </recommendedName>
</protein>
<evidence type="ECO:0000313" key="2">
    <source>
        <dbReference type="Proteomes" id="UP001281761"/>
    </source>
</evidence>
<proteinExistence type="predicted"/>
<dbReference type="EMBL" id="JARBJD010000253">
    <property type="protein sequence ID" value="KAK2945620.1"/>
    <property type="molecule type" value="Genomic_DNA"/>
</dbReference>
<dbReference type="InterPro" id="IPR035948">
    <property type="entry name" value="YwqG-like_sf"/>
</dbReference>
<reference evidence="1 2" key="1">
    <citation type="journal article" date="2022" name="bioRxiv">
        <title>Genomics of Preaxostyla Flagellates Illuminates Evolutionary Transitions and the Path Towards Mitochondrial Loss.</title>
        <authorList>
            <person name="Novak L.V.F."/>
            <person name="Treitli S.C."/>
            <person name="Pyrih J."/>
            <person name="Halakuc P."/>
            <person name="Pipaliya S.V."/>
            <person name="Vacek V."/>
            <person name="Brzon O."/>
            <person name="Soukal P."/>
            <person name="Eme L."/>
            <person name="Dacks J.B."/>
            <person name="Karnkowska A."/>
            <person name="Elias M."/>
            <person name="Hampl V."/>
        </authorList>
    </citation>
    <scope>NUCLEOTIDE SEQUENCE [LARGE SCALE GENOMIC DNA]</scope>
    <source>
        <strain evidence="1">NAU3</strain>
        <tissue evidence="1">Gut</tissue>
    </source>
</reference>
<sequence>MSAPVRYTCLDLFLNFAQTRVALKQIILTTTEEETTPYNSKFGGFPYLPSDMDFPLSADGEMLTLLAQLNFAELPHLPHFPSEGILQFFCLDDDFTGVDYDNPTQQSKFRVFFHSPPYLPLDALHQPTERADLSIYWPFRKQEYRLTGTLRDSLPNILHFQFQLILDAFVENCADAGQNFTSDDVDAMVDDYCVYIASKRCHTIGGYTNFVEADPRMYNSKFEPYTVNLLQIGSVGDIYVSECGIASFLIKPDKLDAKDFTDVLYIIDSS</sequence>
<keyword evidence="2" id="KW-1185">Reference proteome</keyword>
<dbReference type="Pfam" id="PF09234">
    <property type="entry name" value="DUF1963"/>
    <property type="match status" value="1"/>
</dbReference>
<dbReference type="Proteomes" id="UP001281761">
    <property type="component" value="Unassembled WGS sequence"/>
</dbReference>
<evidence type="ECO:0008006" key="3">
    <source>
        <dbReference type="Google" id="ProtNLM"/>
    </source>
</evidence>
<dbReference type="PANTHER" id="PTHR36436">
    <property type="entry name" value="SLL5081 PROTEIN"/>
    <property type="match status" value="1"/>
</dbReference>
<gene>
    <name evidence="1" type="ORF">BLNAU_19475</name>
</gene>
<dbReference type="PANTHER" id="PTHR36436:SF6">
    <property type="entry name" value="SLL5081 PROTEIN"/>
    <property type="match status" value="1"/>
</dbReference>
<dbReference type="SUPFAM" id="SSF103032">
    <property type="entry name" value="Hypothetical protein YwqG"/>
    <property type="match status" value="1"/>
</dbReference>
<dbReference type="InterPro" id="IPR015315">
    <property type="entry name" value="DUF1963"/>
</dbReference>
<organism evidence="1 2">
    <name type="scientific">Blattamonas nauphoetae</name>
    <dbReference type="NCBI Taxonomy" id="2049346"/>
    <lineage>
        <taxon>Eukaryota</taxon>
        <taxon>Metamonada</taxon>
        <taxon>Preaxostyla</taxon>
        <taxon>Oxymonadida</taxon>
        <taxon>Blattamonas</taxon>
    </lineage>
</organism>
<dbReference type="Gene3D" id="2.30.320.10">
    <property type="entry name" value="YwqG-like"/>
    <property type="match status" value="1"/>
</dbReference>
<accession>A0ABQ9X1H4</accession>
<comment type="caution">
    <text evidence="1">The sequence shown here is derived from an EMBL/GenBank/DDBJ whole genome shotgun (WGS) entry which is preliminary data.</text>
</comment>
<evidence type="ECO:0000313" key="1">
    <source>
        <dbReference type="EMBL" id="KAK2945620.1"/>
    </source>
</evidence>